<evidence type="ECO:0000313" key="2">
    <source>
        <dbReference type="EMBL" id="CAL1279595.1"/>
    </source>
</evidence>
<comment type="caution">
    <text evidence="2">The sequence shown here is derived from an EMBL/GenBank/DDBJ whole genome shotgun (WGS) entry which is preliminary data.</text>
</comment>
<protein>
    <recommendedName>
        <fullName evidence="4">Cuticle protein</fullName>
    </recommendedName>
</protein>
<organism evidence="2 3">
    <name type="scientific">Larinioides sclopetarius</name>
    <dbReference type="NCBI Taxonomy" id="280406"/>
    <lineage>
        <taxon>Eukaryota</taxon>
        <taxon>Metazoa</taxon>
        <taxon>Ecdysozoa</taxon>
        <taxon>Arthropoda</taxon>
        <taxon>Chelicerata</taxon>
        <taxon>Arachnida</taxon>
        <taxon>Araneae</taxon>
        <taxon>Araneomorphae</taxon>
        <taxon>Entelegynae</taxon>
        <taxon>Araneoidea</taxon>
        <taxon>Araneidae</taxon>
        <taxon>Larinioides</taxon>
    </lineage>
</organism>
<dbReference type="InterPro" id="IPR000618">
    <property type="entry name" value="Insect_cuticle"/>
</dbReference>
<dbReference type="PROSITE" id="PS51155">
    <property type="entry name" value="CHIT_BIND_RR_2"/>
    <property type="match status" value="1"/>
</dbReference>
<sequence length="216" mass="24018">MDVTISWITILGLTCVFFFVQSEIIIENNQDLQIFKPFEFAYESNDGLGTTQNRKESGDAKGSVKGSYGFTDSSGLYRAVDYVADKLGFRAVVNTNEPGTSEQNPADTVWLVQPPPETVAPQSNLLKKVLNKPSLPAQTSTANFTPEASPSSVSNAMFSSLRLQPVRSHYAYQTLPHSTPRAFVVVPTPTFYNTPIFSNFLHNPVRFSPRRIIYKK</sequence>
<evidence type="ECO:0000256" key="1">
    <source>
        <dbReference type="PROSITE-ProRule" id="PRU00497"/>
    </source>
</evidence>
<gene>
    <name evidence="2" type="ORF">LARSCL_LOCUS10468</name>
</gene>
<proteinExistence type="predicted"/>
<reference evidence="2 3" key="1">
    <citation type="submission" date="2024-04" db="EMBL/GenBank/DDBJ databases">
        <authorList>
            <person name="Rising A."/>
            <person name="Reimegard J."/>
            <person name="Sonavane S."/>
            <person name="Akerstrom W."/>
            <person name="Nylinder S."/>
            <person name="Hedman E."/>
            <person name="Kallberg Y."/>
        </authorList>
    </citation>
    <scope>NUCLEOTIDE SEQUENCE [LARGE SCALE GENOMIC DNA]</scope>
</reference>
<dbReference type="EMBL" id="CAXIEN010000124">
    <property type="protein sequence ID" value="CAL1279595.1"/>
    <property type="molecule type" value="Genomic_DNA"/>
</dbReference>
<dbReference type="PANTHER" id="PTHR10380:SF235">
    <property type="entry name" value="CUTICULAR PROTEIN 73D, ISOFORM B"/>
    <property type="match status" value="1"/>
</dbReference>
<keyword evidence="1" id="KW-0193">Cuticle</keyword>
<dbReference type="PANTHER" id="PTHR10380">
    <property type="entry name" value="CUTICLE PROTEIN"/>
    <property type="match status" value="1"/>
</dbReference>
<evidence type="ECO:0000313" key="3">
    <source>
        <dbReference type="Proteomes" id="UP001497382"/>
    </source>
</evidence>
<accession>A0AAV2A6E4</accession>
<dbReference type="InterPro" id="IPR050468">
    <property type="entry name" value="Cuticle_Struct_Prot"/>
</dbReference>
<dbReference type="GO" id="GO:0008010">
    <property type="term" value="F:structural constituent of chitin-based larval cuticle"/>
    <property type="evidence" value="ECO:0007669"/>
    <property type="project" value="TreeGrafter"/>
</dbReference>
<name>A0AAV2A6E4_9ARAC</name>
<dbReference type="GO" id="GO:0062129">
    <property type="term" value="C:chitin-based extracellular matrix"/>
    <property type="evidence" value="ECO:0007669"/>
    <property type="project" value="TreeGrafter"/>
</dbReference>
<evidence type="ECO:0008006" key="4">
    <source>
        <dbReference type="Google" id="ProtNLM"/>
    </source>
</evidence>
<dbReference type="PRINTS" id="PR00947">
    <property type="entry name" value="CUTICLE"/>
</dbReference>
<dbReference type="AlphaFoldDB" id="A0AAV2A6E4"/>
<keyword evidence="3" id="KW-1185">Reference proteome</keyword>
<dbReference type="Pfam" id="PF00379">
    <property type="entry name" value="Chitin_bind_4"/>
    <property type="match status" value="1"/>
</dbReference>
<dbReference type="Proteomes" id="UP001497382">
    <property type="component" value="Unassembled WGS sequence"/>
</dbReference>